<feature type="transmembrane region" description="Helical" evidence="11">
    <location>
        <begin position="300"/>
        <end position="326"/>
    </location>
</feature>
<dbReference type="CDD" id="cd00310">
    <property type="entry name" value="ATP-synt_Fo_a_6"/>
    <property type="match status" value="1"/>
</dbReference>
<dbReference type="SUPFAM" id="SSF81336">
    <property type="entry name" value="F1F0 ATP synthase subunit A"/>
    <property type="match status" value="1"/>
</dbReference>
<evidence type="ECO:0000256" key="11">
    <source>
        <dbReference type="HAMAP-Rule" id="MF_01393"/>
    </source>
</evidence>
<organism evidence="13 14">
    <name type="scientific">Plebeiibacterium marinum</name>
    <dbReference type="NCBI Taxonomy" id="2992111"/>
    <lineage>
        <taxon>Bacteria</taxon>
        <taxon>Pseudomonadati</taxon>
        <taxon>Bacteroidota</taxon>
        <taxon>Bacteroidia</taxon>
        <taxon>Marinilabiliales</taxon>
        <taxon>Marinilabiliaceae</taxon>
        <taxon>Plebeiibacterium</taxon>
    </lineage>
</organism>
<evidence type="ECO:0000256" key="8">
    <source>
        <dbReference type="ARBA" id="ARBA00023065"/>
    </source>
</evidence>
<dbReference type="Pfam" id="PF00119">
    <property type="entry name" value="ATP-synt_A"/>
    <property type="match status" value="1"/>
</dbReference>
<keyword evidence="6 11" id="KW-0375">Hydrogen ion transport</keyword>
<dbReference type="Gene3D" id="1.20.120.220">
    <property type="entry name" value="ATP synthase, F0 complex, subunit A"/>
    <property type="match status" value="1"/>
</dbReference>
<comment type="caution">
    <text evidence="13">The sequence shown here is derived from an EMBL/GenBank/DDBJ whole genome shotgun (WGS) entry which is preliminary data.</text>
</comment>
<dbReference type="GO" id="GO:0045259">
    <property type="term" value="C:proton-transporting ATP synthase complex"/>
    <property type="evidence" value="ECO:0007669"/>
    <property type="project" value="UniProtKB-KW"/>
</dbReference>
<evidence type="ECO:0000256" key="2">
    <source>
        <dbReference type="ARBA" id="ARBA00006810"/>
    </source>
</evidence>
<proteinExistence type="inferred from homology"/>
<keyword evidence="10 11" id="KW-0066">ATP synthesis</keyword>
<evidence type="ECO:0000256" key="1">
    <source>
        <dbReference type="ARBA" id="ARBA00004141"/>
    </source>
</evidence>
<keyword evidence="14" id="KW-1185">Reference proteome</keyword>
<keyword evidence="9 11" id="KW-0472">Membrane</keyword>
<dbReference type="GO" id="GO:0046933">
    <property type="term" value="F:proton-transporting ATP synthase activity, rotational mechanism"/>
    <property type="evidence" value="ECO:0007669"/>
    <property type="project" value="UniProtKB-UniRule"/>
</dbReference>
<evidence type="ECO:0000313" key="14">
    <source>
        <dbReference type="Proteomes" id="UP001207408"/>
    </source>
</evidence>
<gene>
    <name evidence="11 13" type="primary">atpB</name>
    <name evidence="13" type="ORF">OM074_12450</name>
</gene>
<feature type="transmembrane region" description="Helical" evidence="11">
    <location>
        <begin position="199"/>
        <end position="222"/>
    </location>
</feature>
<keyword evidence="5 11" id="KW-0812">Transmembrane</keyword>
<dbReference type="Proteomes" id="UP001207408">
    <property type="component" value="Unassembled WGS sequence"/>
</dbReference>
<sequence length="360" mass="40804">MKRVLLYFILIIGFLLPTVAEERSEIDSESHEAEGFDPTELIMHHISDSHVWHIVSWGEGDHQTHIEIPLPIILINKGKFHFFLYSRFDHHSHIAESRGSYFLYHHGEIYNTDKAGSFEEDEHGHIINSKPWDFSLTRNVWSMWISVVLLVLIFTSIAKKYRGKPASPKGLQSLLEPIVLFVKDDIVMEQIGQKKGEKFVPYLLTVFFFIWINNLIGLVPFFPGGSNFTGNISVTMVLSVLTFLITNINGSKSYWKHTLTAPGVPFFVKVLLVPVEFIGLFTKPFALTIRLLANITAGHIIILSLVSLIFILQSVFVSPVSILLSLVMFMLELLVAVLQAYIFTLLSALFIGMAVADHEH</sequence>
<evidence type="ECO:0000256" key="7">
    <source>
        <dbReference type="ARBA" id="ARBA00022989"/>
    </source>
</evidence>
<feature type="transmembrane region" description="Helical" evidence="11">
    <location>
        <begin position="228"/>
        <end position="247"/>
    </location>
</feature>
<dbReference type="PANTHER" id="PTHR11410">
    <property type="entry name" value="ATP SYNTHASE SUBUNIT A"/>
    <property type="match status" value="1"/>
</dbReference>
<keyword evidence="3 11" id="KW-0813">Transport</keyword>
<comment type="subcellular location">
    <subcellularLocation>
        <location evidence="11 12">Cell membrane</location>
        <topology evidence="11 12">Multi-pass membrane protein</topology>
    </subcellularLocation>
    <subcellularLocation>
        <location evidence="1">Membrane</location>
        <topology evidence="1">Multi-pass membrane protein</topology>
    </subcellularLocation>
</comment>
<dbReference type="InterPro" id="IPR045083">
    <property type="entry name" value="ATP_synth_F0_asu_bact/mt"/>
</dbReference>
<evidence type="ECO:0000256" key="12">
    <source>
        <dbReference type="RuleBase" id="RU000483"/>
    </source>
</evidence>
<evidence type="ECO:0000256" key="5">
    <source>
        <dbReference type="ARBA" id="ARBA00022692"/>
    </source>
</evidence>
<feature type="transmembrane region" description="Helical" evidence="11">
    <location>
        <begin position="259"/>
        <end position="280"/>
    </location>
</feature>
<comment type="similarity">
    <text evidence="2 11 12">Belongs to the ATPase A chain family.</text>
</comment>
<dbReference type="InterPro" id="IPR000568">
    <property type="entry name" value="ATP_synth_F0_asu"/>
</dbReference>
<evidence type="ECO:0000256" key="3">
    <source>
        <dbReference type="ARBA" id="ARBA00022448"/>
    </source>
</evidence>
<name>A0AAE3SKC9_9BACT</name>
<evidence type="ECO:0000256" key="9">
    <source>
        <dbReference type="ARBA" id="ARBA00023136"/>
    </source>
</evidence>
<keyword evidence="7 11" id="KW-1133">Transmembrane helix</keyword>
<comment type="function">
    <text evidence="11 12">Key component of the proton channel; it plays a direct role in the translocation of protons across the membrane.</text>
</comment>
<reference evidence="13" key="1">
    <citation type="submission" date="2022-10" db="EMBL/GenBank/DDBJ databases">
        <authorList>
            <person name="Yu W.X."/>
        </authorList>
    </citation>
    <scope>NUCLEOTIDE SEQUENCE</scope>
    <source>
        <strain evidence="13">D04</strain>
    </source>
</reference>
<accession>A0AAE3SKC9</accession>
<dbReference type="PANTHER" id="PTHR11410:SF0">
    <property type="entry name" value="ATP SYNTHASE SUBUNIT A"/>
    <property type="match status" value="1"/>
</dbReference>
<dbReference type="NCBIfam" id="TIGR01131">
    <property type="entry name" value="ATP_synt_6_or_A"/>
    <property type="match status" value="1"/>
</dbReference>
<keyword evidence="8 11" id="KW-0406">Ion transport</keyword>
<dbReference type="InterPro" id="IPR035908">
    <property type="entry name" value="F0_ATP_A_sf"/>
</dbReference>
<evidence type="ECO:0000256" key="6">
    <source>
        <dbReference type="ARBA" id="ARBA00022781"/>
    </source>
</evidence>
<dbReference type="PRINTS" id="PR00123">
    <property type="entry name" value="ATPASEA"/>
</dbReference>
<dbReference type="HAMAP" id="MF_01393">
    <property type="entry name" value="ATP_synth_a_bact"/>
    <property type="match status" value="1"/>
</dbReference>
<keyword evidence="11" id="KW-1003">Cell membrane</keyword>
<dbReference type="AlphaFoldDB" id="A0AAE3SKC9"/>
<evidence type="ECO:0000313" key="13">
    <source>
        <dbReference type="EMBL" id="MCW3806437.1"/>
    </source>
</evidence>
<feature type="transmembrane region" description="Helical" evidence="11">
    <location>
        <begin position="140"/>
        <end position="158"/>
    </location>
</feature>
<dbReference type="GO" id="GO:0005886">
    <property type="term" value="C:plasma membrane"/>
    <property type="evidence" value="ECO:0007669"/>
    <property type="project" value="UniProtKB-SubCell"/>
</dbReference>
<evidence type="ECO:0000256" key="4">
    <source>
        <dbReference type="ARBA" id="ARBA00022547"/>
    </source>
</evidence>
<evidence type="ECO:0000256" key="10">
    <source>
        <dbReference type="ARBA" id="ARBA00023310"/>
    </source>
</evidence>
<dbReference type="RefSeq" id="WP_301199876.1">
    <property type="nucleotide sequence ID" value="NZ_JAPDPI010000024.1"/>
</dbReference>
<protein>
    <recommendedName>
        <fullName evidence="11 12">ATP synthase subunit a</fullName>
    </recommendedName>
    <alternativeName>
        <fullName evidence="11">ATP synthase F0 sector subunit a</fullName>
    </alternativeName>
    <alternativeName>
        <fullName evidence="11">F-ATPase subunit 6</fullName>
    </alternativeName>
</protein>
<keyword evidence="4 11" id="KW-0138">CF(0)</keyword>
<dbReference type="EMBL" id="JAPDPI010000024">
    <property type="protein sequence ID" value="MCW3806437.1"/>
    <property type="molecule type" value="Genomic_DNA"/>
</dbReference>
<feature type="transmembrane region" description="Helical" evidence="11">
    <location>
        <begin position="333"/>
        <end position="356"/>
    </location>
</feature>